<reference evidence="4" key="1">
    <citation type="journal article" date="2019" name="Int. J. Syst. Evol. Microbiol.">
        <title>The Global Catalogue of Microorganisms (GCM) 10K type strain sequencing project: providing services to taxonomists for standard genome sequencing and annotation.</title>
        <authorList>
            <consortium name="The Broad Institute Genomics Platform"/>
            <consortium name="The Broad Institute Genome Sequencing Center for Infectious Disease"/>
            <person name="Wu L."/>
            <person name="Ma J."/>
        </authorList>
    </citation>
    <scope>NUCLEOTIDE SEQUENCE [LARGE SCALE GENOMIC DNA]</scope>
    <source>
        <strain evidence="4">CGMCC 1.18575</strain>
    </source>
</reference>
<organism evidence="3 4">
    <name type="scientific">Cohnella soli</name>
    <dbReference type="NCBI Taxonomy" id="425005"/>
    <lineage>
        <taxon>Bacteria</taxon>
        <taxon>Bacillati</taxon>
        <taxon>Bacillota</taxon>
        <taxon>Bacilli</taxon>
        <taxon>Bacillales</taxon>
        <taxon>Paenibacillaceae</taxon>
        <taxon>Cohnella</taxon>
    </lineage>
</organism>
<keyword evidence="2" id="KW-0732">Signal</keyword>
<gene>
    <name evidence="3" type="ORF">ACFPOF_09885</name>
</gene>
<evidence type="ECO:0000256" key="2">
    <source>
        <dbReference type="SAM" id="SignalP"/>
    </source>
</evidence>
<keyword evidence="1" id="KW-0175">Coiled coil</keyword>
<evidence type="ECO:0000313" key="4">
    <source>
        <dbReference type="Proteomes" id="UP001596113"/>
    </source>
</evidence>
<accession>A0ABW0HR80</accession>
<feature type="signal peptide" evidence="2">
    <location>
        <begin position="1"/>
        <end position="29"/>
    </location>
</feature>
<dbReference type="Proteomes" id="UP001596113">
    <property type="component" value="Unassembled WGS sequence"/>
</dbReference>
<dbReference type="Gene3D" id="6.10.250.3150">
    <property type="match status" value="1"/>
</dbReference>
<proteinExistence type="predicted"/>
<evidence type="ECO:0000313" key="3">
    <source>
        <dbReference type="EMBL" id="MFC5403039.1"/>
    </source>
</evidence>
<feature type="coiled-coil region" evidence="1">
    <location>
        <begin position="127"/>
        <end position="185"/>
    </location>
</feature>
<dbReference type="EMBL" id="JBHSMI010000020">
    <property type="protein sequence ID" value="MFC5403039.1"/>
    <property type="molecule type" value="Genomic_DNA"/>
</dbReference>
<feature type="chain" id="PRO_5046046023" evidence="2">
    <location>
        <begin position="30"/>
        <end position="361"/>
    </location>
</feature>
<sequence length="361" mass="40966">MRRMAFAAIAALLSLLVLSRTGALFPVHAEPMPENTRKLLEKSLSVAELDREIERISGLKTQTQKQIGDSEQKLARQEIAIAAQREKAGRVLRSYYMGYKDFWLAALLNANSLPDLMNVWDKMGMIMQSDQSKMNDYESEYKKLKKGYEQLRQDKSDLVAVERDLVEQRERITALQREVDEALASSGDADLLRKLMDEMNAYWNNVGIYEVKKHFRALAEAMHNLPDFVQKTPGILVTSGLKAKLTITDAQLNEFLRSQDSRFNDFAFKFGDGLLTMKGDNGSISVLIQGRYEIVDEPENAILFHVDKLVFNGLELPDTTRKDLEREFDLGFYPQKLVKFVKAKSVSMEDGKLVVQLAVGG</sequence>
<protein>
    <submittedName>
        <fullName evidence="3">Coiled-coil domain-containing protein</fullName>
    </submittedName>
</protein>
<keyword evidence="4" id="KW-1185">Reference proteome</keyword>
<comment type="caution">
    <text evidence="3">The sequence shown here is derived from an EMBL/GenBank/DDBJ whole genome shotgun (WGS) entry which is preliminary data.</text>
</comment>
<evidence type="ECO:0000256" key="1">
    <source>
        <dbReference type="SAM" id="Coils"/>
    </source>
</evidence>
<dbReference type="RefSeq" id="WP_378132034.1">
    <property type="nucleotide sequence ID" value="NZ_JBHSMI010000020.1"/>
</dbReference>
<name>A0ABW0HR80_9BACL</name>